<dbReference type="Gene3D" id="3.20.20.220">
    <property type="match status" value="1"/>
</dbReference>
<evidence type="ECO:0000313" key="13">
    <source>
        <dbReference type="EMBL" id="RGS43879.1"/>
    </source>
</evidence>
<comment type="caution">
    <text evidence="13">The sequence shown here is derived from an EMBL/GenBank/DDBJ whole genome shotgun (WGS) entry which is preliminary data.</text>
</comment>
<dbReference type="GO" id="GO:0106312">
    <property type="term" value="F:methylenetetrahydrofolate reductase (NADH) activity"/>
    <property type="evidence" value="ECO:0007669"/>
    <property type="project" value="UniProtKB-EC"/>
</dbReference>
<accession>A0A3R5WMI1</accession>
<reference evidence="13 14" key="1">
    <citation type="submission" date="2018-08" db="EMBL/GenBank/DDBJ databases">
        <title>A genome reference for cultivated species of the human gut microbiota.</title>
        <authorList>
            <person name="Zou Y."/>
            <person name="Xue W."/>
            <person name="Luo G."/>
        </authorList>
    </citation>
    <scope>NUCLEOTIDE SEQUENCE [LARGE SCALE GENOMIC DNA]</scope>
    <source>
        <strain evidence="13 14">AF22-21</strain>
    </source>
</reference>
<dbReference type="InterPro" id="IPR004620">
    <property type="entry name" value="MTHF_reductase_bac"/>
</dbReference>
<dbReference type="GO" id="GO:0005829">
    <property type="term" value="C:cytosol"/>
    <property type="evidence" value="ECO:0007669"/>
    <property type="project" value="InterPro"/>
</dbReference>
<evidence type="ECO:0000256" key="6">
    <source>
        <dbReference type="ARBA" id="ARBA00022827"/>
    </source>
</evidence>
<comment type="catalytic activity">
    <reaction evidence="11">
        <text>(6S)-5-methyl-5,6,7,8-tetrahydrofolate + NAD(+) = (6R)-5,10-methylene-5,6,7,8-tetrahydrofolate + NADH + H(+)</text>
        <dbReference type="Rhea" id="RHEA:19821"/>
        <dbReference type="ChEBI" id="CHEBI:15378"/>
        <dbReference type="ChEBI" id="CHEBI:15636"/>
        <dbReference type="ChEBI" id="CHEBI:18608"/>
        <dbReference type="ChEBI" id="CHEBI:57540"/>
        <dbReference type="ChEBI" id="CHEBI:57945"/>
        <dbReference type="EC" id="1.5.1.54"/>
    </reaction>
    <physiologicalReaction direction="right-to-left" evidence="11">
        <dbReference type="Rhea" id="RHEA:19823"/>
    </physiologicalReaction>
</comment>
<evidence type="ECO:0000256" key="4">
    <source>
        <dbReference type="ARBA" id="ARBA00022605"/>
    </source>
</evidence>
<sequence length="289" mass="31492">MKIRDLITQDKATLSFEVFPPKKDTDFADVEAAALGIAALKPGYMSVTYGAGGSTKGHTIQLAREIQEKYDVPTIAHLTCVCASRDGIKNALVEMKNAGIENILALRGDIPKNYDGQVFTEFSHASELVELIKESGDFCVGGACYPEVHPDSANKHDDIAGLKKKVDAGCDYLTTQMFFDNNIFFNFMYRVREAGINVPIIPGIMPITKRVQVGNAVKLSGCNVPERFKSIVDAFGDTEAAMRQAGIAYATDQIIDLMANGVKHIHVYSMNKPEVAAGIQKNLSEILIV</sequence>
<keyword evidence="6 12" id="KW-0274">FAD</keyword>
<dbReference type="EMBL" id="QRVK01000003">
    <property type="protein sequence ID" value="RGS43879.1"/>
    <property type="molecule type" value="Genomic_DNA"/>
</dbReference>
<evidence type="ECO:0000256" key="2">
    <source>
        <dbReference type="ARBA" id="ARBA00004777"/>
    </source>
</evidence>
<comment type="cofactor">
    <cofactor evidence="1 12">
        <name>FAD</name>
        <dbReference type="ChEBI" id="CHEBI:57692"/>
    </cofactor>
</comment>
<keyword evidence="8" id="KW-0520">NAD</keyword>
<dbReference type="Pfam" id="PF02219">
    <property type="entry name" value="MTHFR"/>
    <property type="match status" value="1"/>
</dbReference>
<keyword evidence="4" id="KW-0028">Amino-acid biosynthesis</keyword>
<comment type="pathway">
    <text evidence="10">Amino-acid biosynthesis; L-methionine biosynthesis via de novo pathway.</text>
</comment>
<evidence type="ECO:0000256" key="1">
    <source>
        <dbReference type="ARBA" id="ARBA00001974"/>
    </source>
</evidence>
<keyword evidence="9" id="KW-0486">Methionine biosynthesis</keyword>
<evidence type="ECO:0000256" key="3">
    <source>
        <dbReference type="ARBA" id="ARBA00006743"/>
    </source>
</evidence>
<evidence type="ECO:0000313" key="14">
    <source>
        <dbReference type="Proteomes" id="UP000283295"/>
    </source>
</evidence>
<evidence type="ECO:0000256" key="10">
    <source>
        <dbReference type="ARBA" id="ARBA00034478"/>
    </source>
</evidence>
<dbReference type="SUPFAM" id="SSF51730">
    <property type="entry name" value="FAD-linked oxidoreductase"/>
    <property type="match status" value="1"/>
</dbReference>
<dbReference type="EC" id="1.5.1.54" evidence="12"/>
<dbReference type="InterPro" id="IPR003171">
    <property type="entry name" value="Mehydrof_redctse-like"/>
</dbReference>
<dbReference type="GO" id="GO:0035999">
    <property type="term" value="P:tetrahydrofolate interconversion"/>
    <property type="evidence" value="ECO:0007669"/>
    <property type="project" value="UniProtKB-UniPathway"/>
</dbReference>
<dbReference type="Proteomes" id="UP000283295">
    <property type="component" value="Unassembled WGS sequence"/>
</dbReference>
<dbReference type="OrthoDB" id="9812555at2"/>
<evidence type="ECO:0000256" key="12">
    <source>
        <dbReference type="RuleBase" id="RU003862"/>
    </source>
</evidence>
<dbReference type="AlphaFoldDB" id="A0A3R5WMI1"/>
<gene>
    <name evidence="13" type="primary">metF</name>
    <name evidence="13" type="ORF">DWX94_02090</name>
</gene>
<keyword evidence="7 12" id="KW-0560">Oxidoreductase</keyword>
<name>A0A3R5WMI1_9FIRM</name>
<evidence type="ECO:0000256" key="7">
    <source>
        <dbReference type="ARBA" id="ARBA00023002"/>
    </source>
</evidence>
<keyword evidence="5 12" id="KW-0285">Flavoprotein</keyword>
<dbReference type="PANTHER" id="PTHR45754">
    <property type="entry name" value="METHYLENETETRAHYDROFOLATE REDUCTASE"/>
    <property type="match status" value="1"/>
</dbReference>
<organism evidence="13 14">
    <name type="scientific">Coprococcus eutactus</name>
    <dbReference type="NCBI Taxonomy" id="33043"/>
    <lineage>
        <taxon>Bacteria</taxon>
        <taxon>Bacillati</taxon>
        <taxon>Bacillota</taxon>
        <taxon>Clostridia</taxon>
        <taxon>Lachnospirales</taxon>
        <taxon>Lachnospiraceae</taxon>
        <taxon>Coprococcus</taxon>
    </lineage>
</organism>
<dbReference type="GO" id="GO:0071949">
    <property type="term" value="F:FAD binding"/>
    <property type="evidence" value="ECO:0007669"/>
    <property type="project" value="TreeGrafter"/>
</dbReference>
<dbReference type="CDD" id="cd00537">
    <property type="entry name" value="MTHFR"/>
    <property type="match status" value="1"/>
</dbReference>
<evidence type="ECO:0000256" key="5">
    <source>
        <dbReference type="ARBA" id="ARBA00022630"/>
    </source>
</evidence>
<protein>
    <recommendedName>
        <fullName evidence="12">Methylenetetrahydrofolate reductase</fullName>
        <ecNumber evidence="12">1.5.1.54</ecNumber>
    </recommendedName>
</protein>
<dbReference type="PANTHER" id="PTHR45754:SF3">
    <property type="entry name" value="METHYLENETETRAHYDROFOLATE REDUCTASE (NADPH)"/>
    <property type="match status" value="1"/>
</dbReference>
<evidence type="ECO:0000256" key="8">
    <source>
        <dbReference type="ARBA" id="ARBA00023027"/>
    </source>
</evidence>
<dbReference type="InterPro" id="IPR029041">
    <property type="entry name" value="FAD-linked_oxidoreductase-like"/>
</dbReference>
<dbReference type="UniPathway" id="UPA00193"/>
<evidence type="ECO:0000256" key="11">
    <source>
        <dbReference type="ARBA" id="ARBA00048628"/>
    </source>
</evidence>
<dbReference type="GO" id="GO:0009086">
    <property type="term" value="P:methionine biosynthetic process"/>
    <property type="evidence" value="ECO:0007669"/>
    <property type="project" value="UniProtKB-KW"/>
</dbReference>
<dbReference type="NCBIfam" id="TIGR00676">
    <property type="entry name" value="fadh2"/>
    <property type="match status" value="1"/>
</dbReference>
<comment type="similarity">
    <text evidence="3 12">Belongs to the methylenetetrahydrofolate reductase family.</text>
</comment>
<proteinExistence type="inferred from homology"/>
<comment type="pathway">
    <text evidence="2 12">One-carbon metabolism; tetrahydrofolate interconversion.</text>
</comment>
<evidence type="ECO:0000256" key="9">
    <source>
        <dbReference type="ARBA" id="ARBA00023167"/>
    </source>
</evidence>